<reference evidence="2" key="1">
    <citation type="submission" date="2020-12" db="EMBL/GenBank/DDBJ databases">
        <title>Desulfobium dissulfuricans gen. nov., sp. nov., a novel mesophilic, sulfate-reducing bacterium isolated from a deep-sea hydrothermal vent.</title>
        <authorList>
            <person name="Hashimoto Y."/>
            <person name="Tame A."/>
            <person name="Sawayama S."/>
            <person name="Miyazaki J."/>
            <person name="Takai K."/>
            <person name="Nakagawa S."/>
        </authorList>
    </citation>
    <scope>NUCLEOTIDE SEQUENCE</scope>
    <source>
        <strain evidence="2">GF1</strain>
    </source>
</reference>
<dbReference type="Pfam" id="PF12728">
    <property type="entry name" value="HTH_17"/>
    <property type="match status" value="1"/>
</dbReference>
<keyword evidence="3" id="KW-1185">Reference proteome</keyword>
<name>A0A915XKQ7_9BACT</name>
<protein>
    <recommendedName>
        <fullName evidence="1">Helix-turn-helix domain-containing protein</fullName>
    </recommendedName>
</protein>
<accession>A0A915XKQ7</accession>
<evidence type="ECO:0000313" key="3">
    <source>
        <dbReference type="Proteomes" id="UP001063350"/>
    </source>
</evidence>
<dbReference type="KEGG" id="ddu:GF1_09670"/>
<dbReference type="InterPro" id="IPR041657">
    <property type="entry name" value="HTH_17"/>
</dbReference>
<evidence type="ECO:0000313" key="2">
    <source>
        <dbReference type="EMBL" id="BCO08591.1"/>
    </source>
</evidence>
<dbReference type="AlphaFoldDB" id="A0A915XKQ7"/>
<dbReference type="InterPro" id="IPR009061">
    <property type="entry name" value="DNA-bd_dom_put_sf"/>
</dbReference>
<dbReference type="SUPFAM" id="SSF46955">
    <property type="entry name" value="Putative DNA-binding domain"/>
    <property type="match status" value="1"/>
</dbReference>
<gene>
    <name evidence="2" type="ORF">GF1_09670</name>
</gene>
<dbReference type="EMBL" id="AP024233">
    <property type="protein sequence ID" value="BCO08591.1"/>
    <property type="molecule type" value="Genomic_DNA"/>
</dbReference>
<dbReference type="Proteomes" id="UP001063350">
    <property type="component" value="Chromosome"/>
</dbReference>
<sequence length="69" mass="8063">MKTRKPRIRKVRRKLQPIALNGSDAGRYLGISESMMRKMRSDGSGPPYKTIGRKIVYLRSDLQQWLENK</sequence>
<feature type="domain" description="Helix-turn-helix" evidence="1">
    <location>
        <begin position="24"/>
        <end position="68"/>
    </location>
</feature>
<organism evidence="2 3">
    <name type="scientific">Desulfolithobacter dissulfuricans</name>
    <dbReference type="NCBI Taxonomy" id="2795293"/>
    <lineage>
        <taxon>Bacteria</taxon>
        <taxon>Pseudomonadati</taxon>
        <taxon>Thermodesulfobacteriota</taxon>
        <taxon>Desulfobulbia</taxon>
        <taxon>Desulfobulbales</taxon>
        <taxon>Desulfobulbaceae</taxon>
        <taxon>Desulfolithobacter</taxon>
    </lineage>
</organism>
<evidence type="ECO:0000259" key="1">
    <source>
        <dbReference type="Pfam" id="PF12728"/>
    </source>
</evidence>
<proteinExistence type="predicted"/>